<dbReference type="PANTHER" id="PTHR43105">
    <property type="entry name" value="RESPIRATORY NITRATE REDUCTASE"/>
    <property type="match status" value="1"/>
</dbReference>
<evidence type="ECO:0000256" key="6">
    <source>
        <dbReference type="ARBA" id="ARBA00022723"/>
    </source>
</evidence>
<keyword evidence="10 12" id="KW-0520">NAD</keyword>
<keyword evidence="18" id="KW-1185">Reference proteome</keyword>
<evidence type="ECO:0000256" key="4">
    <source>
        <dbReference type="ARBA" id="ARBA00022714"/>
    </source>
</evidence>
<protein>
    <recommendedName>
        <fullName evidence="12">NADH-quinone oxidoreductase</fullName>
        <ecNumber evidence="12">7.1.1.-</ecNumber>
    </recommendedName>
</protein>
<dbReference type="GO" id="GO:0048038">
    <property type="term" value="F:quinone binding"/>
    <property type="evidence" value="ECO:0007669"/>
    <property type="project" value="UniProtKB-UniRule"/>
</dbReference>
<evidence type="ECO:0000313" key="18">
    <source>
        <dbReference type="Proteomes" id="UP000306985"/>
    </source>
</evidence>
<dbReference type="GO" id="GO:0016020">
    <property type="term" value="C:membrane"/>
    <property type="evidence" value="ECO:0007669"/>
    <property type="project" value="InterPro"/>
</dbReference>
<dbReference type="GO" id="GO:0008137">
    <property type="term" value="F:NADH dehydrogenase (ubiquinone) activity"/>
    <property type="evidence" value="ECO:0007669"/>
    <property type="project" value="UniProtKB-UniRule"/>
</dbReference>
<evidence type="ECO:0000259" key="16">
    <source>
        <dbReference type="PROSITE" id="PS51839"/>
    </source>
</evidence>
<dbReference type="EMBL" id="SZZH01000003">
    <property type="protein sequence ID" value="TKV58603.1"/>
    <property type="molecule type" value="Genomic_DNA"/>
</dbReference>
<dbReference type="InterPro" id="IPR006657">
    <property type="entry name" value="MoPterin_dinucl-bd_dom"/>
</dbReference>
<evidence type="ECO:0000256" key="10">
    <source>
        <dbReference type="ARBA" id="ARBA00023027"/>
    </source>
</evidence>
<dbReference type="SUPFAM" id="SSF50692">
    <property type="entry name" value="ADC-like"/>
    <property type="match status" value="1"/>
</dbReference>
<dbReference type="NCBIfam" id="TIGR01973">
    <property type="entry name" value="NuoG"/>
    <property type="match status" value="1"/>
</dbReference>
<dbReference type="Pfam" id="PF10588">
    <property type="entry name" value="NADH-G_4Fe-4S_3"/>
    <property type="match status" value="1"/>
</dbReference>
<keyword evidence="6 12" id="KW-0479">Metal-binding</keyword>
<dbReference type="InterPro" id="IPR006963">
    <property type="entry name" value="Mopterin_OxRdtase_4Fe-4S_dom"/>
</dbReference>
<accession>A0A4U6QEM0</accession>
<organism evidence="17 18">
    <name type="scientific">Nakamurella flava</name>
    <dbReference type="NCBI Taxonomy" id="2576308"/>
    <lineage>
        <taxon>Bacteria</taxon>
        <taxon>Bacillati</taxon>
        <taxon>Actinomycetota</taxon>
        <taxon>Actinomycetes</taxon>
        <taxon>Nakamurellales</taxon>
        <taxon>Nakamurellaceae</taxon>
        <taxon>Nakamurella</taxon>
    </lineage>
</organism>
<dbReference type="PROSITE" id="PS51839">
    <property type="entry name" value="4FE4S_HC3"/>
    <property type="match status" value="1"/>
</dbReference>
<dbReference type="SUPFAM" id="SSF54862">
    <property type="entry name" value="4Fe-4S ferredoxins"/>
    <property type="match status" value="1"/>
</dbReference>
<dbReference type="InterPro" id="IPR010228">
    <property type="entry name" value="NADH_UbQ_OxRdtase_Gsu"/>
</dbReference>
<evidence type="ECO:0000256" key="5">
    <source>
        <dbReference type="ARBA" id="ARBA00022719"/>
    </source>
</evidence>
<comment type="cofactor">
    <cofactor evidence="12">
        <name>[2Fe-2S] cluster</name>
        <dbReference type="ChEBI" id="CHEBI:190135"/>
    </cofactor>
    <text evidence="12">Binds 1 [2Fe-2S] cluster per subunit.</text>
</comment>
<dbReference type="AlphaFoldDB" id="A0A4U6QEM0"/>
<dbReference type="PROSITE" id="PS51085">
    <property type="entry name" value="2FE2S_FER_2"/>
    <property type="match status" value="1"/>
</dbReference>
<dbReference type="Proteomes" id="UP000306985">
    <property type="component" value="Unassembled WGS sequence"/>
</dbReference>
<dbReference type="PROSITE" id="PS00643">
    <property type="entry name" value="COMPLEX1_75K_3"/>
    <property type="match status" value="1"/>
</dbReference>
<evidence type="ECO:0000256" key="2">
    <source>
        <dbReference type="ARBA" id="ARBA00005404"/>
    </source>
</evidence>
<dbReference type="GO" id="GO:0043546">
    <property type="term" value="F:molybdopterin cofactor binding"/>
    <property type="evidence" value="ECO:0007669"/>
    <property type="project" value="InterPro"/>
</dbReference>
<dbReference type="SUPFAM" id="SSF54292">
    <property type="entry name" value="2Fe-2S ferredoxin-like"/>
    <property type="match status" value="1"/>
</dbReference>
<dbReference type="Gene3D" id="3.40.228.10">
    <property type="entry name" value="Dimethylsulfoxide Reductase, domain 2"/>
    <property type="match status" value="1"/>
</dbReference>
<dbReference type="SMART" id="SM00926">
    <property type="entry name" value="Molybdop_Fe4S4"/>
    <property type="match status" value="1"/>
</dbReference>
<evidence type="ECO:0000256" key="8">
    <source>
        <dbReference type="ARBA" id="ARBA00023004"/>
    </source>
</evidence>
<keyword evidence="9 12" id="KW-0411">Iron-sulfur</keyword>
<evidence type="ECO:0000256" key="11">
    <source>
        <dbReference type="ARBA" id="ARBA00047712"/>
    </source>
</evidence>
<feature type="domain" description="4Fe-4S His(Cys)3-ligated-type" evidence="16">
    <location>
        <begin position="112"/>
        <end position="151"/>
    </location>
</feature>
<dbReference type="PROSITE" id="PS00642">
    <property type="entry name" value="COMPLEX1_75K_2"/>
    <property type="match status" value="1"/>
</dbReference>
<comment type="catalytic activity">
    <reaction evidence="11 12">
        <text>a quinone + NADH + 5 H(+)(in) = a quinol + NAD(+) + 4 H(+)(out)</text>
        <dbReference type="Rhea" id="RHEA:57888"/>
        <dbReference type="ChEBI" id="CHEBI:15378"/>
        <dbReference type="ChEBI" id="CHEBI:24646"/>
        <dbReference type="ChEBI" id="CHEBI:57540"/>
        <dbReference type="ChEBI" id="CHEBI:57945"/>
        <dbReference type="ChEBI" id="CHEBI:132124"/>
    </reaction>
</comment>
<evidence type="ECO:0000256" key="12">
    <source>
        <dbReference type="RuleBase" id="RU003525"/>
    </source>
</evidence>
<dbReference type="InterPro" id="IPR050123">
    <property type="entry name" value="Prok_molybdopt-oxidoreductase"/>
</dbReference>
<dbReference type="Pfam" id="PF13510">
    <property type="entry name" value="Fer2_4"/>
    <property type="match status" value="1"/>
</dbReference>
<feature type="region of interest" description="Disordered" evidence="13">
    <location>
        <begin position="1"/>
        <end position="22"/>
    </location>
</feature>
<comment type="function">
    <text evidence="12">NDH-1 shuttles electrons from NADH, via FMN and iron-sulfur (Fe-S) centers, to quinones in the respiratory chain. Couples the redox reaction to proton translocation (for every two electrons transferred, four hydrogen ions are translocated across the cytoplasmic membrane), and thus conserves the redox energy in a proton gradient.</text>
</comment>
<comment type="similarity">
    <text evidence="2 12">Belongs to the complex I 75 kDa subunit family.</text>
</comment>
<dbReference type="PANTHER" id="PTHR43105:SF12">
    <property type="entry name" value="NADH-QUINONE OXIDOREDUCTASE SUBUNIT G"/>
    <property type="match status" value="1"/>
</dbReference>
<comment type="cofactor">
    <cofactor evidence="1 12">
        <name>[4Fe-4S] cluster</name>
        <dbReference type="ChEBI" id="CHEBI:49883"/>
    </cofactor>
</comment>
<evidence type="ECO:0000256" key="1">
    <source>
        <dbReference type="ARBA" id="ARBA00001966"/>
    </source>
</evidence>
<dbReference type="CDD" id="cd00207">
    <property type="entry name" value="fer2"/>
    <property type="match status" value="1"/>
</dbReference>
<evidence type="ECO:0000256" key="9">
    <source>
        <dbReference type="ARBA" id="ARBA00023014"/>
    </source>
</evidence>
<dbReference type="OrthoDB" id="9810782at2"/>
<comment type="caution">
    <text evidence="17">The sequence shown here is derived from an EMBL/GenBank/DDBJ whole genome shotgun (WGS) entry which is preliminary data.</text>
</comment>
<dbReference type="Pfam" id="PF22117">
    <property type="entry name" value="Fer4_Nqo3"/>
    <property type="match status" value="1"/>
</dbReference>
<dbReference type="InterPro" id="IPR006656">
    <property type="entry name" value="Mopterin_OxRdtase"/>
</dbReference>
<evidence type="ECO:0000259" key="15">
    <source>
        <dbReference type="PROSITE" id="PS51669"/>
    </source>
</evidence>
<dbReference type="Pfam" id="PF01568">
    <property type="entry name" value="Molydop_binding"/>
    <property type="match status" value="1"/>
</dbReference>
<dbReference type="Gene3D" id="3.30.70.20">
    <property type="match status" value="1"/>
</dbReference>
<dbReference type="SMART" id="SM00929">
    <property type="entry name" value="NADH-G_4Fe-4S_3"/>
    <property type="match status" value="1"/>
</dbReference>
<dbReference type="Pfam" id="PF04879">
    <property type="entry name" value="Molybdop_Fe4S4"/>
    <property type="match status" value="1"/>
</dbReference>
<keyword evidence="17" id="KW-0560">Oxidoreductase</keyword>
<gene>
    <name evidence="17" type="ORF">FDO65_13790</name>
</gene>
<dbReference type="RefSeq" id="WP_137450264.1">
    <property type="nucleotide sequence ID" value="NZ_SZZH01000003.1"/>
</dbReference>
<keyword evidence="3 12" id="KW-0004">4Fe-4S</keyword>
<dbReference type="GO" id="GO:0051539">
    <property type="term" value="F:4 iron, 4 sulfur cluster binding"/>
    <property type="evidence" value="ECO:0007669"/>
    <property type="project" value="UniProtKB-KW"/>
</dbReference>
<dbReference type="PROSITE" id="PS51669">
    <property type="entry name" value="4FE4S_MOW_BIS_MGD"/>
    <property type="match status" value="1"/>
</dbReference>
<dbReference type="PROSITE" id="PS00641">
    <property type="entry name" value="COMPLEX1_75K_1"/>
    <property type="match status" value="1"/>
</dbReference>
<evidence type="ECO:0000259" key="14">
    <source>
        <dbReference type="PROSITE" id="PS51085"/>
    </source>
</evidence>
<feature type="compositionally biased region" description="Pro residues" evidence="13">
    <location>
        <begin position="1"/>
        <end position="10"/>
    </location>
</feature>
<dbReference type="GO" id="GO:0042773">
    <property type="term" value="P:ATP synthesis coupled electron transport"/>
    <property type="evidence" value="ECO:0007669"/>
    <property type="project" value="InterPro"/>
</dbReference>
<dbReference type="GO" id="GO:0003954">
    <property type="term" value="F:NADH dehydrogenase activity"/>
    <property type="evidence" value="ECO:0007669"/>
    <property type="project" value="TreeGrafter"/>
</dbReference>
<dbReference type="FunFam" id="3.30.70.20:FF:000016">
    <property type="entry name" value="NADH-quinone oxidoreductase"/>
    <property type="match status" value="1"/>
</dbReference>
<feature type="domain" description="2Fe-2S ferredoxin-type" evidence="14">
    <location>
        <begin position="28"/>
        <end position="110"/>
    </location>
</feature>
<dbReference type="FunFam" id="3.10.20.740:FF:000001">
    <property type="entry name" value="NADH-quinone oxidoreductase subunit G"/>
    <property type="match status" value="1"/>
</dbReference>
<name>A0A4U6QEM0_9ACTN</name>
<dbReference type="Pfam" id="PF00384">
    <property type="entry name" value="Molybdopterin"/>
    <property type="match status" value="1"/>
</dbReference>
<dbReference type="Gene3D" id="3.40.50.740">
    <property type="match status" value="2"/>
</dbReference>
<keyword evidence="8 12" id="KW-0408">Iron</keyword>
<dbReference type="InterPro" id="IPR019574">
    <property type="entry name" value="NADH_UbQ_OxRdtase_Gsu_4Fe4S-bd"/>
</dbReference>
<sequence length="870" mass="89827">MTTVAPPPSAAPAGAGGPDPNEIQVPPGHVKLTIDGIVTTAPKGELVIRAAERLGIAIPRFCDHPLLAPVGACRQCLVEVEMGGRPMPKPQASCTQTVADGMVVKTQLSSPVAEKAQRSNLEFLLLNHPLDCPVCDKGGECPLQNQTMANGSAHSRLREPKRVFTKPIAVSTQILLDRERCVLCQRCTRFSEQIAGDKFIDLLERGSMQQIGINSAEPFQSYFSGNTIQICPVGALTSAAYRFRARPFDLVSTDTVCEHCSSGCALRTDHRAGGVTRRLARTDDAVNEDWNCDKGRFGFTYVTEPDRITRPLVRDADGVLQPASWTDAIRAAAQGLARARDTGGVGVLTGGRLTVTDAYAYAKFARVALRTNDIDFRARPSGAEEAAFLAQRIAGRGLLYGEPPDTDGGSAVTYAGLEKATAVLLVGLEPEEESPILFLRLRKAARKGLPVASVAALASRGLQKLDGTLLAAAPGSEPSVLSGLTVEDSAEAGVPDAAARNRVATLLRTPGAVVLVGERAAEVPGLLTAVGALVDTTGARLAWVPRRAGERGALEAGALGPLLPGGRPVADPAARAEVEAAWGVTLPAAPGRDATAILAAVAAPVDETDDPAETPPAEAGLAGLLIGGVELDDLPDPAAARTAVAAAGFVVSLEMRASAVTALADVVLPVAAPAEKAGAYLDWEARVRPFAAALPQVGGLDDGRVLDTLGVEMDVDLFTQTPAAAAGELGRLGRWTGERPAITGSASSDASAVSPYGGGFRLASWRTSLDGGRGLDGEPHLAGTAKRPLARLSPADAAALGVVHGATVTVSGPAGSVTLPAAVAPMVDGVVWLPARIDGLATTERLGVEPGRPGDVLLSVRPAPVSEGMS</sequence>
<dbReference type="SUPFAM" id="SSF53706">
    <property type="entry name" value="Formate dehydrogenase/DMSO reductase, domains 1-3"/>
    <property type="match status" value="1"/>
</dbReference>
<dbReference type="InterPro" id="IPR054351">
    <property type="entry name" value="NADH_UbQ_OxRdtase_ferredoxin"/>
</dbReference>
<reference evidence="17 18" key="1">
    <citation type="submission" date="2019-05" db="EMBL/GenBank/DDBJ databases">
        <title>Nakamurella sp. N5BH11, whole genome shotgun sequence.</title>
        <authorList>
            <person name="Tuo L."/>
        </authorList>
    </citation>
    <scope>NUCLEOTIDE SEQUENCE [LARGE SCALE GENOMIC DNA]</scope>
    <source>
        <strain evidence="17 18">N5BH11</strain>
    </source>
</reference>
<keyword evidence="4 12" id="KW-0001">2Fe-2S</keyword>
<dbReference type="Gene3D" id="2.20.25.90">
    <property type="entry name" value="ADC-like domains"/>
    <property type="match status" value="1"/>
</dbReference>
<evidence type="ECO:0000313" key="17">
    <source>
        <dbReference type="EMBL" id="TKV58603.1"/>
    </source>
</evidence>
<dbReference type="InterPro" id="IPR001041">
    <property type="entry name" value="2Fe-2S_ferredoxin-type"/>
</dbReference>
<feature type="domain" description="4Fe-4S Mo/W bis-MGD-type" evidence="15">
    <location>
        <begin position="250"/>
        <end position="306"/>
    </location>
</feature>
<dbReference type="Gene3D" id="2.40.40.20">
    <property type="match status" value="1"/>
</dbReference>
<dbReference type="GO" id="GO:0051537">
    <property type="term" value="F:2 iron, 2 sulfur cluster binding"/>
    <property type="evidence" value="ECO:0007669"/>
    <property type="project" value="UniProtKB-UniRule"/>
</dbReference>
<dbReference type="GO" id="GO:0046872">
    <property type="term" value="F:metal ion binding"/>
    <property type="evidence" value="ECO:0007669"/>
    <property type="project" value="UniProtKB-UniRule"/>
</dbReference>
<evidence type="ECO:0000256" key="7">
    <source>
        <dbReference type="ARBA" id="ARBA00022967"/>
    </source>
</evidence>
<evidence type="ECO:0000256" key="3">
    <source>
        <dbReference type="ARBA" id="ARBA00022485"/>
    </source>
</evidence>
<dbReference type="InterPro" id="IPR036010">
    <property type="entry name" value="2Fe-2S_ferredoxin-like_sf"/>
</dbReference>
<proteinExistence type="inferred from homology"/>
<keyword evidence="7 12" id="KW-1278">Translocase</keyword>
<dbReference type="InterPro" id="IPR000283">
    <property type="entry name" value="NADH_UbQ_OxRdtase_75kDa_su_CS"/>
</dbReference>
<dbReference type="EC" id="7.1.1.-" evidence="12"/>
<dbReference type="Gene3D" id="3.10.20.740">
    <property type="match status" value="1"/>
</dbReference>
<dbReference type="NCBIfam" id="NF005895">
    <property type="entry name" value="PRK07860.1"/>
    <property type="match status" value="1"/>
</dbReference>
<dbReference type="InterPro" id="IPR009010">
    <property type="entry name" value="Asp_de-COase-like_dom_sf"/>
</dbReference>
<keyword evidence="5 12" id="KW-0874">Quinone</keyword>
<evidence type="ECO:0000256" key="13">
    <source>
        <dbReference type="SAM" id="MobiDB-lite"/>
    </source>
</evidence>